<dbReference type="AlphaFoldDB" id="A0A1H8WBN3"/>
<dbReference type="EMBL" id="FODV01000026">
    <property type="protein sequence ID" value="SEP24923.1"/>
    <property type="molecule type" value="Genomic_DNA"/>
</dbReference>
<protein>
    <submittedName>
        <fullName evidence="1">Uncharacterized protein</fullName>
    </submittedName>
</protein>
<reference evidence="2" key="1">
    <citation type="submission" date="2016-10" db="EMBL/GenBank/DDBJ databases">
        <authorList>
            <person name="Varghese N."/>
            <person name="Submissions S."/>
        </authorList>
    </citation>
    <scope>NUCLEOTIDE SEQUENCE [LARGE SCALE GENOMIC DNA]</scope>
    <source>
        <strain evidence="2">CGMCC 1.10121</strain>
    </source>
</reference>
<accession>A0A1H8WBN3</accession>
<name>A0A1H8WBN3_9EURY</name>
<evidence type="ECO:0000313" key="1">
    <source>
        <dbReference type="EMBL" id="SEP24923.1"/>
    </source>
</evidence>
<sequence>MKTTATTMRSSRHCPARTFERRNQVVELARRHGFGEFDSDRDDNRVYEDEQILDLFSSACLTQGSAHLEGEAGWFLDENDVCDDSTFLRVIKQFATPANEEVAASVQETQIEDIVAFTKLYREAVSCTCQRPVTTLMATMRCS</sequence>
<gene>
    <name evidence="1" type="ORF">SAMN04487948_12641</name>
</gene>
<evidence type="ECO:0000313" key="2">
    <source>
        <dbReference type="Proteomes" id="UP000199126"/>
    </source>
</evidence>
<keyword evidence="2" id="KW-1185">Reference proteome</keyword>
<proteinExistence type="predicted"/>
<dbReference type="Proteomes" id="UP000199126">
    <property type="component" value="Unassembled WGS sequence"/>
</dbReference>
<organism evidence="1 2">
    <name type="scientific">Halogranum amylolyticum</name>
    <dbReference type="NCBI Taxonomy" id="660520"/>
    <lineage>
        <taxon>Archaea</taxon>
        <taxon>Methanobacteriati</taxon>
        <taxon>Methanobacteriota</taxon>
        <taxon>Stenosarchaea group</taxon>
        <taxon>Halobacteria</taxon>
        <taxon>Halobacteriales</taxon>
        <taxon>Haloferacaceae</taxon>
    </lineage>
</organism>